<dbReference type="InterPro" id="IPR039539">
    <property type="entry name" value="Ras_GTPase_bind_prot"/>
</dbReference>
<organism evidence="4">
    <name type="scientific">Medioppia subpectinata</name>
    <dbReference type="NCBI Taxonomy" id="1979941"/>
    <lineage>
        <taxon>Eukaryota</taxon>
        <taxon>Metazoa</taxon>
        <taxon>Ecdysozoa</taxon>
        <taxon>Arthropoda</taxon>
        <taxon>Chelicerata</taxon>
        <taxon>Arachnida</taxon>
        <taxon>Acari</taxon>
        <taxon>Acariformes</taxon>
        <taxon>Sarcoptiformes</taxon>
        <taxon>Oribatida</taxon>
        <taxon>Brachypylina</taxon>
        <taxon>Oppioidea</taxon>
        <taxon>Oppiidae</taxon>
        <taxon>Medioppia</taxon>
    </lineage>
</organism>
<dbReference type="InterPro" id="IPR018222">
    <property type="entry name" value="Nuclear_transport_factor_2_euk"/>
</dbReference>
<dbReference type="PANTHER" id="PTHR10693">
    <property type="entry name" value="RAS GTPASE-ACTIVATING PROTEIN-BINDING PROTEIN"/>
    <property type="match status" value="1"/>
</dbReference>
<proteinExistence type="predicted"/>
<protein>
    <recommendedName>
        <fullName evidence="3">NTF2 domain-containing protein</fullName>
    </recommendedName>
</protein>
<dbReference type="EMBL" id="CAJPIZ010009848">
    <property type="protein sequence ID" value="CAG2112119.1"/>
    <property type="molecule type" value="Genomic_DNA"/>
</dbReference>
<feature type="region of interest" description="Disordered" evidence="2">
    <location>
        <begin position="1"/>
        <end position="27"/>
    </location>
</feature>
<evidence type="ECO:0000259" key="3">
    <source>
        <dbReference type="PROSITE" id="PS50177"/>
    </source>
</evidence>
<dbReference type="Pfam" id="PF02136">
    <property type="entry name" value="NTF2"/>
    <property type="match status" value="1"/>
</dbReference>
<reference evidence="4" key="1">
    <citation type="submission" date="2020-11" db="EMBL/GenBank/DDBJ databases">
        <authorList>
            <person name="Tran Van P."/>
        </authorList>
    </citation>
    <scope>NUCLEOTIDE SEQUENCE</scope>
</reference>
<dbReference type="PANTHER" id="PTHR10693:SF20">
    <property type="entry name" value="AT27578P"/>
    <property type="match status" value="1"/>
</dbReference>
<dbReference type="GO" id="GO:1990904">
    <property type="term" value="C:ribonucleoprotein complex"/>
    <property type="evidence" value="ECO:0007669"/>
    <property type="project" value="TreeGrafter"/>
</dbReference>
<dbReference type="SUPFAM" id="SSF54427">
    <property type="entry name" value="NTF2-like"/>
    <property type="match status" value="1"/>
</dbReference>
<keyword evidence="1" id="KW-0694">RNA-binding</keyword>
<feature type="domain" description="NTF2" evidence="3">
    <location>
        <begin position="29"/>
        <end position="145"/>
    </location>
</feature>
<sequence length="145" mass="16143">MVSGMDANNSANNDGLNTDAVSAPSPQSVGREFVRQYYTILNMKPNLLHRFYSEDSYFVNGALDRPGEVSVPVFGQENINKKIMSLNFKDCHAKIRQVDAMETIGKGVVIQVSGELSNDGQPMRKFLQTFVLAPQSSTKYYVKND</sequence>
<dbReference type="AlphaFoldDB" id="A0A7R9KYW1"/>
<dbReference type="InterPro" id="IPR032710">
    <property type="entry name" value="NTF2-like_dom_sf"/>
</dbReference>
<dbReference type="FunFam" id="3.10.450.50:FF:000015">
    <property type="entry name" value="Ras GTPase-activating protein-binding protein 2"/>
    <property type="match status" value="1"/>
</dbReference>
<dbReference type="Proteomes" id="UP000759131">
    <property type="component" value="Unassembled WGS sequence"/>
</dbReference>
<dbReference type="OrthoDB" id="339151at2759"/>
<evidence type="ECO:0000313" key="4">
    <source>
        <dbReference type="EMBL" id="CAD7631689.1"/>
    </source>
</evidence>
<evidence type="ECO:0000256" key="1">
    <source>
        <dbReference type="ARBA" id="ARBA00022884"/>
    </source>
</evidence>
<dbReference type="GO" id="GO:0003729">
    <property type="term" value="F:mRNA binding"/>
    <property type="evidence" value="ECO:0007669"/>
    <property type="project" value="TreeGrafter"/>
</dbReference>
<dbReference type="GO" id="GO:0005829">
    <property type="term" value="C:cytosol"/>
    <property type="evidence" value="ECO:0007669"/>
    <property type="project" value="TreeGrafter"/>
</dbReference>
<name>A0A7R9KYW1_9ACAR</name>
<dbReference type="Gene3D" id="3.10.450.50">
    <property type="match status" value="1"/>
</dbReference>
<gene>
    <name evidence="4" type="ORF">OSB1V03_LOCUS12098</name>
</gene>
<accession>A0A7R9KYW1</accession>
<evidence type="ECO:0000256" key="2">
    <source>
        <dbReference type="SAM" id="MobiDB-lite"/>
    </source>
</evidence>
<feature type="non-terminal residue" evidence="4">
    <location>
        <position position="1"/>
    </location>
</feature>
<dbReference type="InterPro" id="IPR002075">
    <property type="entry name" value="NTF2_dom"/>
</dbReference>
<evidence type="ECO:0000313" key="5">
    <source>
        <dbReference type="Proteomes" id="UP000759131"/>
    </source>
</evidence>
<keyword evidence="5" id="KW-1185">Reference proteome</keyword>
<dbReference type="PROSITE" id="PS50177">
    <property type="entry name" value="NTF2_DOMAIN"/>
    <property type="match status" value="1"/>
</dbReference>
<dbReference type="EMBL" id="OC864423">
    <property type="protein sequence ID" value="CAD7631689.1"/>
    <property type="molecule type" value="Genomic_DNA"/>
</dbReference>
<dbReference type="CDD" id="cd00780">
    <property type="entry name" value="NTF2"/>
    <property type="match status" value="1"/>
</dbReference>